<evidence type="ECO:0000256" key="1">
    <source>
        <dbReference type="ARBA" id="ARBA00022825"/>
    </source>
</evidence>
<proteinExistence type="predicted"/>
<dbReference type="PANTHER" id="PTHR22939:SF129">
    <property type="entry name" value="SERINE PROTEASE HTRA2, MITOCHONDRIAL"/>
    <property type="match status" value="1"/>
</dbReference>
<accession>A0A4Y8ITG2</accession>
<dbReference type="EMBL" id="SOPW01000003">
    <property type="protein sequence ID" value="TFB24077.1"/>
    <property type="molecule type" value="Genomic_DNA"/>
</dbReference>
<organism evidence="3 4">
    <name type="scientific">Filobacillus milosensis</name>
    <dbReference type="NCBI Taxonomy" id="94137"/>
    <lineage>
        <taxon>Bacteria</taxon>
        <taxon>Bacillati</taxon>
        <taxon>Bacillota</taxon>
        <taxon>Bacilli</taxon>
        <taxon>Bacillales</taxon>
        <taxon>Bacillaceae</taxon>
        <taxon>Filobacillus</taxon>
    </lineage>
</organism>
<dbReference type="InterPro" id="IPR001940">
    <property type="entry name" value="Peptidase_S1C"/>
</dbReference>
<keyword evidence="2" id="KW-0812">Transmembrane</keyword>
<keyword evidence="2" id="KW-0472">Membrane</keyword>
<protein>
    <submittedName>
        <fullName evidence="3">Trypsin-like serine protease</fullName>
    </submittedName>
</protein>
<dbReference type="GO" id="GO:0004252">
    <property type="term" value="F:serine-type endopeptidase activity"/>
    <property type="evidence" value="ECO:0007669"/>
    <property type="project" value="InterPro"/>
</dbReference>
<dbReference type="PRINTS" id="PR00834">
    <property type="entry name" value="PROTEASES2C"/>
</dbReference>
<dbReference type="OrthoDB" id="189537at2"/>
<keyword evidence="2" id="KW-1133">Transmembrane helix</keyword>
<evidence type="ECO:0000256" key="2">
    <source>
        <dbReference type="SAM" id="Phobius"/>
    </source>
</evidence>
<dbReference type="GO" id="GO:0006508">
    <property type="term" value="P:proteolysis"/>
    <property type="evidence" value="ECO:0007669"/>
    <property type="project" value="UniProtKB-KW"/>
</dbReference>
<sequence length="398" mass="45142">MTHRKGRTLPISLSIIILVSTVIVFYSYYSHWEDEVLASSKGMIEVVEEQEGHKTRDWKTIIHQAQKDVVQLEAIGPIEHNYGSGFVYNQQGDVVTNAHIVENADDIFIKTSDTSTYPGALIGIDETLDVALIRVPQLANQGTLDIDPSFEPHIGDNIIAVGSPHGQHNTFTDGIISAKNRSFTLENYEYKNLYQVSANISQGNSGGPLIHRDSGLIIGINSAATIEGNSGFTIPISQVYERIQMWSDKADDEELNYDGDLNHQQSLDPQSLQKKAKYLINYYYESLNVRDYLSAYSLLGSHEQIKRTYQEFRELNVRSINIDIVNQMEVEIIDNDLVVLVVSADHYIRKDAETMEVYRFKTNYEVGFENDQLKILSLERQLISKTEQKVKENKNEES</sequence>
<dbReference type="InterPro" id="IPR009003">
    <property type="entry name" value="Peptidase_S1_PA"/>
</dbReference>
<dbReference type="Proteomes" id="UP000297975">
    <property type="component" value="Unassembled WGS sequence"/>
</dbReference>
<feature type="transmembrane region" description="Helical" evidence="2">
    <location>
        <begin position="9"/>
        <end position="29"/>
    </location>
</feature>
<dbReference type="PANTHER" id="PTHR22939">
    <property type="entry name" value="SERINE PROTEASE FAMILY S1C HTRA-RELATED"/>
    <property type="match status" value="1"/>
</dbReference>
<gene>
    <name evidence="3" type="ORF">E3U55_04495</name>
</gene>
<dbReference type="Gene3D" id="2.40.10.120">
    <property type="match status" value="1"/>
</dbReference>
<dbReference type="SUPFAM" id="SSF50494">
    <property type="entry name" value="Trypsin-like serine proteases"/>
    <property type="match status" value="1"/>
</dbReference>
<keyword evidence="4" id="KW-1185">Reference proteome</keyword>
<dbReference type="Pfam" id="PF13365">
    <property type="entry name" value="Trypsin_2"/>
    <property type="match status" value="1"/>
</dbReference>
<keyword evidence="3" id="KW-0645">Protease</keyword>
<dbReference type="CDD" id="cd03143">
    <property type="entry name" value="A4_beta-galactosidase_middle_domain"/>
    <property type="match status" value="1"/>
</dbReference>
<reference evidence="3 4" key="1">
    <citation type="submission" date="2019-03" db="EMBL/GenBank/DDBJ databases">
        <authorList>
            <person name="He R.-H."/>
        </authorList>
    </citation>
    <scope>NUCLEOTIDE SEQUENCE [LARGE SCALE GENOMIC DNA]</scope>
    <source>
        <strain evidence="4">SH 714</strain>
    </source>
</reference>
<evidence type="ECO:0000313" key="4">
    <source>
        <dbReference type="Proteomes" id="UP000297975"/>
    </source>
</evidence>
<dbReference type="AlphaFoldDB" id="A0A4Y8ITG2"/>
<dbReference type="RefSeq" id="WP_134339135.1">
    <property type="nucleotide sequence ID" value="NZ_SOPW01000003.1"/>
</dbReference>
<evidence type="ECO:0000313" key="3">
    <source>
        <dbReference type="EMBL" id="TFB24077.1"/>
    </source>
</evidence>
<name>A0A4Y8ITG2_9BACI</name>
<comment type="caution">
    <text evidence="3">The sequence shown here is derived from an EMBL/GenBank/DDBJ whole genome shotgun (WGS) entry which is preliminary data.</text>
</comment>
<keyword evidence="1" id="KW-0720">Serine protease</keyword>
<keyword evidence="1" id="KW-0378">Hydrolase</keyword>